<sequence>MPASDENPITPLSTEECWDLLPASDLGRLAVSVGGAPDIFPVNYVVDGRSLLFRTAEGTKLLELTINSTVAFEADGWDDDTAWSVVVRGGARVLELQDEIFRADTLPLRPWTPTLKYRYVRITPDVVTGRRIIRGEEPDRYLV</sequence>
<reference evidence="2" key="1">
    <citation type="submission" date="2018-04" db="EMBL/GenBank/DDBJ databases">
        <authorList>
            <person name="Liu S."/>
            <person name="Wang Z."/>
            <person name="Li J."/>
        </authorList>
    </citation>
    <scope>NUCLEOTIDE SEQUENCE [LARGE SCALE GENOMIC DNA]</scope>
    <source>
        <strain evidence="2">S1194</strain>
    </source>
</reference>
<accession>A0A2U1SYC3</accession>
<dbReference type="AlphaFoldDB" id="A0A2U1SYC3"/>
<dbReference type="Proteomes" id="UP000244978">
    <property type="component" value="Unassembled WGS sequence"/>
</dbReference>
<keyword evidence="2" id="KW-1185">Reference proteome</keyword>
<evidence type="ECO:0000313" key="1">
    <source>
        <dbReference type="EMBL" id="PWB96624.1"/>
    </source>
</evidence>
<dbReference type="OrthoDB" id="7062584at2"/>
<dbReference type="SUPFAM" id="SSF50475">
    <property type="entry name" value="FMN-binding split barrel"/>
    <property type="match status" value="1"/>
</dbReference>
<dbReference type="InterPro" id="IPR012349">
    <property type="entry name" value="Split_barrel_FMN-bd"/>
</dbReference>
<dbReference type="KEGG" id="salc:C2138_06160"/>
<comment type="caution">
    <text evidence="1">The sequence shown here is derived from an EMBL/GenBank/DDBJ whole genome shotgun (WGS) entry which is preliminary data.</text>
</comment>
<protein>
    <submittedName>
        <fullName evidence="1">Pyridoxamine 5'-phosphate oxidase family protein</fullName>
    </submittedName>
</protein>
<proteinExistence type="predicted"/>
<organism evidence="1 2">
    <name type="scientific">Homoserinimonas hongtaonis</name>
    <dbReference type="NCBI Taxonomy" id="2079791"/>
    <lineage>
        <taxon>Bacteria</taxon>
        <taxon>Bacillati</taxon>
        <taxon>Actinomycetota</taxon>
        <taxon>Actinomycetes</taxon>
        <taxon>Micrococcales</taxon>
        <taxon>Microbacteriaceae</taxon>
        <taxon>Homoserinimonas</taxon>
    </lineage>
</organism>
<evidence type="ECO:0000313" key="2">
    <source>
        <dbReference type="Proteomes" id="UP000244978"/>
    </source>
</evidence>
<name>A0A2U1SYC3_9MICO</name>
<dbReference type="InterPro" id="IPR024747">
    <property type="entry name" value="Pyridox_Oxase-rel"/>
</dbReference>
<dbReference type="EMBL" id="QEEX01000001">
    <property type="protein sequence ID" value="PWB96624.1"/>
    <property type="molecule type" value="Genomic_DNA"/>
</dbReference>
<dbReference type="Gene3D" id="2.30.110.10">
    <property type="entry name" value="Electron Transport, Fmn-binding Protein, Chain A"/>
    <property type="match status" value="1"/>
</dbReference>
<dbReference type="RefSeq" id="WP_108516346.1">
    <property type="nucleotide sequence ID" value="NZ_CP026951.1"/>
</dbReference>
<dbReference type="Pfam" id="PF12900">
    <property type="entry name" value="Pyridox_ox_2"/>
    <property type="match status" value="1"/>
</dbReference>
<gene>
    <name evidence="1" type="ORF">DF220_01315</name>
</gene>